<dbReference type="Proteomes" id="UP000278823">
    <property type="component" value="Unassembled WGS sequence"/>
</dbReference>
<dbReference type="OrthoDB" id="9805029at2"/>
<dbReference type="GO" id="GO:0005524">
    <property type="term" value="F:ATP binding"/>
    <property type="evidence" value="ECO:0007669"/>
    <property type="project" value="UniProtKB-KW"/>
</dbReference>
<keyword evidence="6" id="KW-1185">Reference proteome</keyword>
<evidence type="ECO:0000313" key="6">
    <source>
        <dbReference type="Proteomes" id="UP000278823"/>
    </source>
</evidence>
<organism evidence="5 6">
    <name type="scientific">Rhizobium vallis</name>
    <dbReference type="NCBI Taxonomy" id="634290"/>
    <lineage>
        <taxon>Bacteria</taxon>
        <taxon>Pseudomonadati</taxon>
        <taxon>Pseudomonadota</taxon>
        <taxon>Alphaproteobacteria</taxon>
        <taxon>Hyphomicrobiales</taxon>
        <taxon>Rhizobiaceae</taxon>
        <taxon>Rhizobium/Agrobacterium group</taxon>
        <taxon>Rhizobium</taxon>
    </lineage>
</organism>
<dbReference type="Pfam" id="PF00005">
    <property type="entry name" value="ABC_tran"/>
    <property type="match status" value="1"/>
</dbReference>
<reference evidence="6" key="1">
    <citation type="submission" date="2018-11" db="EMBL/GenBank/DDBJ databases">
        <title>Rhizobium chutanense sp. nov., isolated from root nodules of Phaseolus vulgaris in China.</title>
        <authorList>
            <person name="Huo Y."/>
        </authorList>
    </citation>
    <scope>NUCLEOTIDE SEQUENCE [LARGE SCALE GENOMIC DNA]</scope>
    <source>
        <strain evidence="6">CCBAU 65647</strain>
    </source>
</reference>
<dbReference type="EMBL" id="RJTH01000005">
    <property type="protein sequence ID" value="RUM24392.1"/>
    <property type="molecule type" value="Genomic_DNA"/>
</dbReference>
<name>A0A432PJ34_9HYPH</name>
<keyword evidence="3 5" id="KW-0067">ATP-binding</keyword>
<evidence type="ECO:0000259" key="4">
    <source>
        <dbReference type="PROSITE" id="PS50893"/>
    </source>
</evidence>
<comment type="similarity">
    <text evidence="1">Belongs to the ABC transporter superfamily.</text>
</comment>
<dbReference type="PROSITE" id="PS00211">
    <property type="entry name" value="ABC_TRANSPORTER_1"/>
    <property type="match status" value="1"/>
</dbReference>
<dbReference type="AlphaFoldDB" id="A0A432PJ34"/>
<dbReference type="SMART" id="SM00382">
    <property type="entry name" value="AAA"/>
    <property type="match status" value="1"/>
</dbReference>
<evidence type="ECO:0000256" key="3">
    <source>
        <dbReference type="ARBA" id="ARBA00022840"/>
    </source>
</evidence>
<comment type="caution">
    <text evidence="5">The sequence shown here is derived from an EMBL/GenBank/DDBJ whole genome shotgun (WGS) entry which is preliminary data.</text>
</comment>
<dbReference type="InterPro" id="IPR003439">
    <property type="entry name" value="ABC_transporter-like_ATP-bd"/>
</dbReference>
<dbReference type="PANTHER" id="PTHR43790:SF8">
    <property type="entry name" value="SUGAR ABC TRANSPORTER ATP-BINDING PROTEIN"/>
    <property type="match status" value="1"/>
</dbReference>
<dbReference type="SUPFAM" id="SSF52540">
    <property type="entry name" value="P-loop containing nucleoside triphosphate hydrolases"/>
    <property type="match status" value="1"/>
</dbReference>
<feature type="domain" description="ABC transporter" evidence="4">
    <location>
        <begin position="7"/>
        <end position="249"/>
    </location>
</feature>
<dbReference type="InterPro" id="IPR017871">
    <property type="entry name" value="ABC_transporter-like_CS"/>
</dbReference>
<dbReference type="PROSITE" id="PS50893">
    <property type="entry name" value="ABC_TRANSPORTER_2"/>
    <property type="match status" value="1"/>
</dbReference>
<gene>
    <name evidence="5" type="ORF">EFQ99_16540</name>
</gene>
<evidence type="ECO:0000256" key="1">
    <source>
        <dbReference type="ARBA" id="ARBA00005417"/>
    </source>
</evidence>
<dbReference type="RefSeq" id="WP_126922073.1">
    <property type="nucleotide sequence ID" value="NZ_ML133690.1"/>
</dbReference>
<sequence>MSDNVVLEIKNAVKSYGFVTALGGVDLTLHKGEILALLGDNGAGKTTLVRAISGVMQLDEGDIHLAGEKLALSSAGDARRAGIETVFQNLAVLDNLDVSSNFYIGREKTWPSWMGPFGFLNKAREATGWVGAANTLGIKALNPGQEIGLMSGGQRQAVAVARAVAFASKVVILDEPTAALGVRESAQVLRLIKSLPERGVSVILISHNMDHVVQVADRAVVMRQGRIAGSAVPKKESVPELIAMIMGAT</sequence>
<dbReference type="CDD" id="cd03216">
    <property type="entry name" value="ABC_Carb_Monos_I"/>
    <property type="match status" value="1"/>
</dbReference>
<dbReference type="InterPro" id="IPR050107">
    <property type="entry name" value="ABC_carbohydrate_import_ATPase"/>
</dbReference>
<evidence type="ECO:0000313" key="5">
    <source>
        <dbReference type="EMBL" id="RUM24392.1"/>
    </source>
</evidence>
<accession>A0A432PJ34</accession>
<dbReference type="InterPro" id="IPR003593">
    <property type="entry name" value="AAA+_ATPase"/>
</dbReference>
<dbReference type="Gene3D" id="3.40.50.300">
    <property type="entry name" value="P-loop containing nucleotide triphosphate hydrolases"/>
    <property type="match status" value="1"/>
</dbReference>
<keyword evidence="2" id="KW-0547">Nucleotide-binding</keyword>
<dbReference type="GO" id="GO:0016887">
    <property type="term" value="F:ATP hydrolysis activity"/>
    <property type="evidence" value="ECO:0007669"/>
    <property type="project" value="InterPro"/>
</dbReference>
<protein>
    <submittedName>
        <fullName evidence="5">Sugar ABC transporter ATP-binding protein</fullName>
    </submittedName>
</protein>
<proteinExistence type="inferred from homology"/>
<evidence type="ECO:0000256" key="2">
    <source>
        <dbReference type="ARBA" id="ARBA00022741"/>
    </source>
</evidence>
<dbReference type="InterPro" id="IPR027417">
    <property type="entry name" value="P-loop_NTPase"/>
</dbReference>
<dbReference type="PANTHER" id="PTHR43790">
    <property type="entry name" value="CARBOHYDRATE TRANSPORT ATP-BINDING PROTEIN MG119-RELATED"/>
    <property type="match status" value="1"/>
</dbReference>